<dbReference type="Proteomes" id="UP000242656">
    <property type="component" value="Unassembled WGS sequence"/>
</dbReference>
<evidence type="ECO:0000259" key="6">
    <source>
        <dbReference type="Pfam" id="PF16889"/>
    </source>
</evidence>
<proteinExistence type="predicted"/>
<dbReference type="GO" id="GO:0016829">
    <property type="term" value="F:lyase activity"/>
    <property type="evidence" value="ECO:0007669"/>
    <property type="project" value="UniProtKB-KW"/>
</dbReference>
<dbReference type="InterPro" id="IPR031680">
    <property type="entry name" value="Hepar_II_III_N"/>
</dbReference>
<dbReference type="SUPFAM" id="SSF48230">
    <property type="entry name" value="Chondroitin AC/alginate lyase"/>
    <property type="match status" value="1"/>
</dbReference>
<comment type="caution">
    <text evidence="7">The sequence shown here is derived from an EMBL/GenBank/DDBJ whole genome shotgun (WGS) entry which is preliminary data.</text>
</comment>
<dbReference type="Gene3D" id="1.50.10.100">
    <property type="entry name" value="Chondroitin AC/alginate lyase"/>
    <property type="match status" value="1"/>
</dbReference>
<dbReference type="Pfam" id="PF07940">
    <property type="entry name" value="Hepar_II_III_C"/>
    <property type="match status" value="1"/>
</dbReference>
<keyword evidence="4" id="KW-0456">Lyase</keyword>
<gene>
    <name evidence="7" type="ORF">COI93_01575</name>
</gene>
<dbReference type="InterPro" id="IPR008929">
    <property type="entry name" value="Chondroitin_lyas"/>
</dbReference>
<dbReference type="AlphaFoldDB" id="A0A2B0MYY2"/>
<dbReference type="InterPro" id="IPR012480">
    <property type="entry name" value="Hepar_II_III_C"/>
</dbReference>
<sequence>MVRRKWIVHYPIKASYIDFSEFNPDWCFFFQVDEKDNLIKQLSDEQLREIQREADQICKHIFDLLGSGRCYVGERLPWHKDFKVGYEWKRQYYKDIEKINLFNSADVKVPWELSRCYHFFTLGKVYWITQDSKYVEEFMDEVEDWIEENPVEMSVNWTCSMEVAIRAINWMSAYVFFENSPKVTKDFKKKFFQSLYLHGLFIYKNLENKGEYKANHYLTNIVGLIWLGVFFRNLKIVKSHSYQPNVWLKFALKELEKEWSNQVNSDGTNFESSTSYHRLVTEMLLLTVILCKRNGIEISNTYINLLEKMCDFIKDITKGNGLSPMVGDADDGRLLIVSKYGSENKRDFSHILSIAGEFFNRDDFRSYATGHEENALWVCGSFQVVKRKQEHISKAYPNGGYYLLKNNLTYCLIRCGELSVRGRGVHSHNDILSVELNVGGVDFFIDPGTYVYTADYKMRNVFRSTNMHNTIQIYDEEQNNICERLLFSLPEQTFGECVLFQNNHFIGKHRGFIDCIHERNIKLESNQIVVKDSFYDKQTLINKVCLFKSHFILDCDVQIYKMKNGWRLFKDGINLQMDVLEGQFSLQECMISRSYGRKIKSKKIVIEGSGKSLTCNIRVLSQRSNDENEKIPFESDEACILQNT</sequence>
<keyword evidence="3" id="KW-0574">Periplasm</keyword>
<evidence type="ECO:0000256" key="2">
    <source>
        <dbReference type="ARBA" id="ARBA00022729"/>
    </source>
</evidence>
<feature type="domain" description="Heparinase II/III-like C-terminal" evidence="5">
    <location>
        <begin position="392"/>
        <end position="619"/>
    </location>
</feature>
<evidence type="ECO:0000313" key="8">
    <source>
        <dbReference type="Proteomes" id="UP000242656"/>
    </source>
</evidence>
<dbReference type="PANTHER" id="PTHR39210">
    <property type="entry name" value="HEPARIN-SULFATE LYASE"/>
    <property type="match status" value="1"/>
</dbReference>
<protein>
    <submittedName>
        <fullName evidence="7">Uncharacterized protein</fullName>
    </submittedName>
</protein>
<dbReference type="Pfam" id="PF16889">
    <property type="entry name" value="Hepar_II_III_N"/>
    <property type="match status" value="1"/>
</dbReference>
<keyword evidence="2" id="KW-0732">Signal</keyword>
<dbReference type="GO" id="GO:0042597">
    <property type="term" value="C:periplasmic space"/>
    <property type="evidence" value="ECO:0007669"/>
    <property type="project" value="UniProtKB-SubCell"/>
</dbReference>
<reference evidence="7 8" key="1">
    <citation type="submission" date="2017-09" db="EMBL/GenBank/DDBJ databases">
        <title>Large-scale bioinformatics analysis of Bacillus genomes uncovers conserved roles of natural products in bacterial physiology.</title>
        <authorList>
            <consortium name="Agbiome Team Llc"/>
            <person name="Bleich R.M."/>
            <person name="Grubbs K.J."/>
            <person name="Santa Maria K.C."/>
            <person name="Allen S.E."/>
            <person name="Farag S."/>
            <person name="Shank E.A."/>
            <person name="Bowers A."/>
        </authorList>
    </citation>
    <scope>NUCLEOTIDE SEQUENCE [LARGE SCALE GENOMIC DNA]</scope>
    <source>
        <strain evidence="7 8">AFS083043</strain>
    </source>
</reference>
<name>A0A2B0MYY2_BACCE</name>
<accession>A0A2B0MYY2</accession>
<comment type="subcellular location">
    <subcellularLocation>
        <location evidence="1">Periplasm</location>
    </subcellularLocation>
</comment>
<evidence type="ECO:0000256" key="3">
    <source>
        <dbReference type="ARBA" id="ARBA00022764"/>
    </source>
</evidence>
<evidence type="ECO:0000256" key="4">
    <source>
        <dbReference type="ARBA" id="ARBA00023239"/>
    </source>
</evidence>
<dbReference type="EMBL" id="NUWN01000006">
    <property type="protein sequence ID" value="PFK47353.1"/>
    <property type="molecule type" value="Genomic_DNA"/>
</dbReference>
<dbReference type="Gene3D" id="2.70.98.70">
    <property type="match status" value="1"/>
</dbReference>
<evidence type="ECO:0000256" key="1">
    <source>
        <dbReference type="ARBA" id="ARBA00004418"/>
    </source>
</evidence>
<evidence type="ECO:0000259" key="5">
    <source>
        <dbReference type="Pfam" id="PF07940"/>
    </source>
</evidence>
<feature type="domain" description="Heparin-sulfate lyase N-terminal" evidence="6">
    <location>
        <begin position="92"/>
        <end position="333"/>
    </location>
</feature>
<evidence type="ECO:0000313" key="7">
    <source>
        <dbReference type="EMBL" id="PFK47353.1"/>
    </source>
</evidence>
<dbReference type="PANTHER" id="PTHR39210:SF1">
    <property type="entry name" value="HEPARIN-SULFATE LYASE"/>
    <property type="match status" value="1"/>
</dbReference>
<organism evidence="7 8">
    <name type="scientific">Bacillus cereus</name>
    <dbReference type="NCBI Taxonomy" id="1396"/>
    <lineage>
        <taxon>Bacteria</taxon>
        <taxon>Bacillati</taxon>
        <taxon>Bacillota</taxon>
        <taxon>Bacilli</taxon>
        <taxon>Bacillales</taxon>
        <taxon>Bacillaceae</taxon>
        <taxon>Bacillus</taxon>
        <taxon>Bacillus cereus group</taxon>
    </lineage>
</organism>